<keyword evidence="2 4" id="KW-0863">Zinc-finger</keyword>
<dbReference type="PROSITE" id="PS00518">
    <property type="entry name" value="ZF_RING_1"/>
    <property type="match status" value="1"/>
</dbReference>
<feature type="domain" description="RING-type" evidence="6">
    <location>
        <begin position="25"/>
        <end position="74"/>
    </location>
</feature>
<dbReference type="GO" id="GO:0008270">
    <property type="term" value="F:zinc ion binding"/>
    <property type="evidence" value="ECO:0007669"/>
    <property type="project" value="UniProtKB-KW"/>
</dbReference>
<organism evidence="7 8">
    <name type="scientific">Delitschia confertaspora ATCC 74209</name>
    <dbReference type="NCBI Taxonomy" id="1513339"/>
    <lineage>
        <taxon>Eukaryota</taxon>
        <taxon>Fungi</taxon>
        <taxon>Dikarya</taxon>
        <taxon>Ascomycota</taxon>
        <taxon>Pezizomycotina</taxon>
        <taxon>Dothideomycetes</taxon>
        <taxon>Pleosporomycetidae</taxon>
        <taxon>Pleosporales</taxon>
        <taxon>Delitschiaceae</taxon>
        <taxon>Delitschia</taxon>
    </lineage>
</organism>
<evidence type="ECO:0000313" key="8">
    <source>
        <dbReference type="Proteomes" id="UP000799536"/>
    </source>
</evidence>
<evidence type="ECO:0000256" key="3">
    <source>
        <dbReference type="ARBA" id="ARBA00022833"/>
    </source>
</evidence>
<evidence type="ECO:0000256" key="5">
    <source>
        <dbReference type="SAM" id="MobiDB-lite"/>
    </source>
</evidence>
<dbReference type="InterPro" id="IPR001841">
    <property type="entry name" value="Znf_RING"/>
</dbReference>
<feature type="compositionally biased region" description="Basic and acidic residues" evidence="5">
    <location>
        <begin position="100"/>
        <end position="110"/>
    </location>
</feature>
<dbReference type="Gene3D" id="3.30.40.10">
    <property type="entry name" value="Zinc/RING finger domain, C3HC4 (zinc finger)"/>
    <property type="match status" value="1"/>
</dbReference>
<evidence type="ECO:0000256" key="2">
    <source>
        <dbReference type="ARBA" id="ARBA00022771"/>
    </source>
</evidence>
<dbReference type="PANTHER" id="PTHR45969">
    <property type="entry name" value="RING ZINC FINGER PROTEIN-RELATED"/>
    <property type="match status" value="1"/>
</dbReference>
<feature type="region of interest" description="Disordered" evidence="5">
    <location>
        <begin position="85"/>
        <end position="110"/>
    </location>
</feature>
<dbReference type="EMBL" id="ML993941">
    <property type="protein sequence ID" value="KAF2202320.1"/>
    <property type="molecule type" value="Genomic_DNA"/>
</dbReference>
<dbReference type="OrthoDB" id="8062037at2759"/>
<dbReference type="AlphaFoldDB" id="A0A9P4JNG9"/>
<dbReference type="Proteomes" id="UP000799536">
    <property type="component" value="Unassembled WGS sequence"/>
</dbReference>
<comment type="caution">
    <text evidence="7">The sequence shown here is derived from an EMBL/GenBank/DDBJ whole genome shotgun (WGS) entry which is preliminary data.</text>
</comment>
<dbReference type="Pfam" id="PF13639">
    <property type="entry name" value="zf-RING_2"/>
    <property type="match status" value="1"/>
</dbReference>
<keyword evidence="1" id="KW-0479">Metal-binding</keyword>
<dbReference type="SUPFAM" id="SSF57850">
    <property type="entry name" value="RING/U-box"/>
    <property type="match status" value="1"/>
</dbReference>
<protein>
    <recommendedName>
        <fullName evidence="6">RING-type domain-containing protein</fullName>
    </recommendedName>
</protein>
<gene>
    <name evidence="7" type="ORF">GQ43DRAFT_501826</name>
</gene>
<dbReference type="InterPro" id="IPR013083">
    <property type="entry name" value="Znf_RING/FYVE/PHD"/>
</dbReference>
<keyword evidence="8" id="KW-1185">Reference proteome</keyword>
<feature type="compositionally biased region" description="Acidic residues" evidence="5">
    <location>
        <begin position="142"/>
        <end position="187"/>
    </location>
</feature>
<dbReference type="InterPro" id="IPR017907">
    <property type="entry name" value="Znf_RING_CS"/>
</dbReference>
<dbReference type="SMART" id="SM00184">
    <property type="entry name" value="RING"/>
    <property type="match status" value="1"/>
</dbReference>
<keyword evidence="3" id="KW-0862">Zinc</keyword>
<dbReference type="PROSITE" id="PS50089">
    <property type="entry name" value="ZF_RING_2"/>
    <property type="match status" value="1"/>
</dbReference>
<feature type="region of interest" description="Disordered" evidence="5">
    <location>
        <begin position="122"/>
        <end position="190"/>
    </location>
</feature>
<sequence>MAERFFPPTRTDFIQNALKELSLECPLCLSAWDAYHVPVQITGNPKCSHIFCRPCISGWLETTQRQAYTCPLCRNVLISLELDEDEDEEDERYLGGSGGEDQRDRERDRQRQEIMQRIESGLTYYIDNDGNEQMGDYITVKDDDDEDDGNGDGVGDDDDEEGDEQEGDLDEDMEDGEEKIEIFDEDDRERRHAQLRQLRYEIYAAHYMNLAEPGRGVAPGEHRR</sequence>
<accession>A0A9P4JNG9</accession>
<dbReference type="PANTHER" id="PTHR45969:SF69">
    <property type="entry name" value="FINGER DOMAIN PROTEIN, PUTATIVE (AFU_ORTHOLOGUE AFUA_3G12190)-RELATED"/>
    <property type="match status" value="1"/>
</dbReference>
<name>A0A9P4JNG9_9PLEO</name>
<evidence type="ECO:0000256" key="1">
    <source>
        <dbReference type="ARBA" id="ARBA00022723"/>
    </source>
</evidence>
<dbReference type="GO" id="GO:0016567">
    <property type="term" value="P:protein ubiquitination"/>
    <property type="evidence" value="ECO:0007669"/>
    <property type="project" value="TreeGrafter"/>
</dbReference>
<proteinExistence type="predicted"/>
<reference evidence="7" key="1">
    <citation type="journal article" date="2020" name="Stud. Mycol.">
        <title>101 Dothideomycetes genomes: a test case for predicting lifestyles and emergence of pathogens.</title>
        <authorList>
            <person name="Haridas S."/>
            <person name="Albert R."/>
            <person name="Binder M."/>
            <person name="Bloem J."/>
            <person name="Labutti K."/>
            <person name="Salamov A."/>
            <person name="Andreopoulos B."/>
            <person name="Baker S."/>
            <person name="Barry K."/>
            <person name="Bills G."/>
            <person name="Bluhm B."/>
            <person name="Cannon C."/>
            <person name="Castanera R."/>
            <person name="Culley D."/>
            <person name="Daum C."/>
            <person name="Ezra D."/>
            <person name="Gonzalez J."/>
            <person name="Henrissat B."/>
            <person name="Kuo A."/>
            <person name="Liang C."/>
            <person name="Lipzen A."/>
            <person name="Lutzoni F."/>
            <person name="Magnuson J."/>
            <person name="Mondo S."/>
            <person name="Nolan M."/>
            <person name="Ohm R."/>
            <person name="Pangilinan J."/>
            <person name="Park H.-J."/>
            <person name="Ramirez L."/>
            <person name="Alfaro M."/>
            <person name="Sun H."/>
            <person name="Tritt A."/>
            <person name="Yoshinaga Y."/>
            <person name="Zwiers L.-H."/>
            <person name="Turgeon B."/>
            <person name="Goodwin S."/>
            <person name="Spatafora J."/>
            <person name="Crous P."/>
            <person name="Grigoriev I."/>
        </authorList>
    </citation>
    <scope>NUCLEOTIDE SEQUENCE</scope>
    <source>
        <strain evidence="7">ATCC 74209</strain>
    </source>
</reference>
<evidence type="ECO:0000313" key="7">
    <source>
        <dbReference type="EMBL" id="KAF2202320.1"/>
    </source>
</evidence>
<evidence type="ECO:0000259" key="6">
    <source>
        <dbReference type="PROSITE" id="PS50089"/>
    </source>
</evidence>
<dbReference type="GO" id="GO:0061630">
    <property type="term" value="F:ubiquitin protein ligase activity"/>
    <property type="evidence" value="ECO:0007669"/>
    <property type="project" value="TreeGrafter"/>
</dbReference>
<evidence type="ECO:0000256" key="4">
    <source>
        <dbReference type="PROSITE-ProRule" id="PRU00175"/>
    </source>
</evidence>